<organism evidence="2 3">
    <name type="scientific">Niveispirillum lacus</name>
    <dbReference type="NCBI Taxonomy" id="1981099"/>
    <lineage>
        <taxon>Bacteria</taxon>
        <taxon>Pseudomonadati</taxon>
        <taxon>Pseudomonadota</taxon>
        <taxon>Alphaproteobacteria</taxon>
        <taxon>Rhodospirillales</taxon>
        <taxon>Azospirillaceae</taxon>
        <taxon>Niveispirillum</taxon>
    </lineage>
</organism>
<dbReference type="Proteomes" id="UP000216998">
    <property type="component" value="Unassembled WGS sequence"/>
</dbReference>
<evidence type="ECO:0000313" key="3">
    <source>
        <dbReference type="Proteomes" id="UP000216998"/>
    </source>
</evidence>
<accession>A0A255YRV0</accession>
<dbReference type="AlphaFoldDB" id="A0A255YRV0"/>
<dbReference type="EMBL" id="NOXU01000032">
    <property type="protein sequence ID" value="OYQ31454.1"/>
    <property type="molecule type" value="Genomic_DNA"/>
</dbReference>
<name>A0A255YRV0_9PROT</name>
<proteinExistence type="predicted"/>
<gene>
    <name evidence="2" type="ORF">CHU95_20090</name>
</gene>
<evidence type="ECO:0000256" key="1">
    <source>
        <dbReference type="SAM" id="MobiDB-lite"/>
    </source>
</evidence>
<protein>
    <submittedName>
        <fullName evidence="2">Uncharacterized protein</fullName>
    </submittedName>
</protein>
<sequence length="250" mass="26753">MANARELVFSHAGFGRQFPTLRLLLIHQTVVVHSGSGAGSFLAPGDDGSDVYLPAAAIRRIVGTLMHRHAVSDPGADGIAGPASHHRELRKGHVSPTRHRTIISFAVVDSHIIQADGSGWLIIGDTASDIFRCRTSEHQTFRSGGFAGAATAALRRRAGKANTSSWSGTEYRGGICVDGILGMASIITTDFEERDIVEDGWRVAAGHRGVRNCRKSRMTTVYIAAARHANLGGWRMEGAGEQARCHGPKP</sequence>
<comment type="caution">
    <text evidence="2">The sequence shown here is derived from an EMBL/GenBank/DDBJ whole genome shotgun (WGS) entry which is preliminary data.</text>
</comment>
<evidence type="ECO:0000313" key="2">
    <source>
        <dbReference type="EMBL" id="OYQ31454.1"/>
    </source>
</evidence>
<feature type="region of interest" description="Disordered" evidence="1">
    <location>
        <begin position="76"/>
        <end position="95"/>
    </location>
</feature>
<reference evidence="2 3" key="1">
    <citation type="submission" date="2017-07" db="EMBL/GenBank/DDBJ databases">
        <title>Niveispirillum cyanobacteriorum sp. nov., isolated from cyanobacterial aggregates in a eutrophic lake.</title>
        <authorList>
            <person name="Cai H."/>
        </authorList>
    </citation>
    <scope>NUCLEOTIDE SEQUENCE [LARGE SCALE GENOMIC DNA]</scope>
    <source>
        <strain evidence="3">TH1-14</strain>
    </source>
</reference>
<keyword evidence="3" id="KW-1185">Reference proteome</keyword>